<proteinExistence type="predicted"/>
<dbReference type="AlphaFoldDB" id="A0A914CH33"/>
<dbReference type="InterPro" id="IPR008042">
    <property type="entry name" value="Retrotrans_Pao"/>
</dbReference>
<protein>
    <submittedName>
        <fullName evidence="2">Uncharacterized protein</fullName>
    </submittedName>
</protein>
<accession>A0A914CH33</accession>
<keyword evidence="1" id="KW-1185">Reference proteome</keyword>
<evidence type="ECO:0000313" key="2">
    <source>
        <dbReference type="WBParaSite" id="ACRNAN_scaffold10340.g19477.t1"/>
    </source>
</evidence>
<reference evidence="2" key="1">
    <citation type="submission" date="2022-11" db="UniProtKB">
        <authorList>
            <consortium name="WormBaseParasite"/>
        </authorList>
    </citation>
    <scope>IDENTIFICATION</scope>
</reference>
<organism evidence="1 2">
    <name type="scientific">Acrobeloides nanus</name>
    <dbReference type="NCBI Taxonomy" id="290746"/>
    <lineage>
        <taxon>Eukaryota</taxon>
        <taxon>Metazoa</taxon>
        <taxon>Ecdysozoa</taxon>
        <taxon>Nematoda</taxon>
        <taxon>Chromadorea</taxon>
        <taxon>Rhabditida</taxon>
        <taxon>Tylenchina</taxon>
        <taxon>Cephalobomorpha</taxon>
        <taxon>Cephaloboidea</taxon>
        <taxon>Cephalobidae</taxon>
        <taxon>Acrobeloides</taxon>
    </lineage>
</organism>
<dbReference type="WBParaSite" id="ACRNAN_scaffold10340.g19477.t1">
    <property type="protein sequence ID" value="ACRNAN_scaffold10340.g19477.t1"/>
    <property type="gene ID" value="ACRNAN_scaffold10340.g19477"/>
</dbReference>
<evidence type="ECO:0000313" key="1">
    <source>
        <dbReference type="Proteomes" id="UP000887540"/>
    </source>
</evidence>
<sequence>MVKNQEKISFHNFHNFDFKNDEFELHLIQIDEKEAPIKRVIAKTIAKCYNPPGLTLPCLTQAKQLLHGLWENNVDWDDELGPKIKKRWKEITTLKKMKMCRFPEEACNCFPGEAQDNYRNFTLYQLTEKNHLPKIAPQLTFTTETQTDELHFYPKVIAHFTHQTSMSVLINSPGFEMKMVTDAAKNHLKINKVSGCRNCEVDLEQTIGHVECKTFVIYFDVDCYKKSIPKTIHLAISQHKVDENCTLKSPGGYTSQLFVQYPSPSAPRITYNS</sequence>
<dbReference type="Pfam" id="PF05380">
    <property type="entry name" value="Peptidase_A17"/>
    <property type="match status" value="1"/>
</dbReference>
<name>A0A914CH33_9BILA</name>
<dbReference type="Proteomes" id="UP000887540">
    <property type="component" value="Unplaced"/>
</dbReference>